<feature type="domain" description="WW" evidence="2">
    <location>
        <begin position="60"/>
        <end position="94"/>
    </location>
</feature>
<dbReference type="EMBL" id="OA885300">
    <property type="protein sequence ID" value="CAD7281881.1"/>
    <property type="molecule type" value="Genomic_DNA"/>
</dbReference>
<dbReference type="OrthoDB" id="6344460at2759"/>
<dbReference type="SMART" id="SM00456">
    <property type="entry name" value="WW"/>
    <property type="match status" value="1"/>
</dbReference>
<protein>
    <recommendedName>
        <fullName evidence="2">WW domain-containing protein</fullName>
    </recommendedName>
</protein>
<dbReference type="Gene3D" id="3.30.1470.10">
    <property type="entry name" value="Photosystem I PsaD, reaction center subunit II"/>
    <property type="match status" value="1"/>
</dbReference>
<dbReference type="SUPFAM" id="SSF51045">
    <property type="entry name" value="WW domain"/>
    <property type="match status" value="1"/>
</dbReference>
<dbReference type="PROSITE" id="PS50020">
    <property type="entry name" value="WW_DOMAIN_2"/>
    <property type="match status" value="1"/>
</dbReference>
<accession>A0A7R9BXH5</accession>
<keyword evidence="4" id="KW-1185">Reference proteome</keyword>
<dbReference type="InterPro" id="IPR036020">
    <property type="entry name" value="WW_dom_sf"/>
</dbReference>
<dbReference type="PANTHER" id="PTHR21715:SF0">
    <property type="entry name" value="RH04127P"/>
    <property type="match status" value="1"/>
</dbReference>
<reference evidence="3" key="1">
    <citation type="submission" date="2020-11" db="EMBL/GenBank/DDBJ databases">
        <authorList>
            <person name="Tran Van P."/>
        </authorList>
    </citation>
    <scope>NUCLEOTIDE SEQUENCE</scope>
</reference>
<dbReference type="PROSITE" id="PS01159">
    <property type="entry name" value="WW_DOMAIN_1"/>
    <property type="match status" value="1"/>
</dbReference>
<dbReference type="PANTHER" id="PTHR21715">
    <property type="entry name" value="RH04127P"/>
    <property type="match status" value="1"/>
</dbReference>
<feature type="compositionally biased region" description="Acidic residues" evidence="1">
    <location>
        <begin position="19"/>
        <end position="30"/>
    </location>
</feature>
<dbReference type="InterPro" id="IPR001202">
    <property type="entry name" value="WW_dom"/>
</dbReference>
<dbReference type="Proteomes" id="UP000678499">
    <property type="component" value="Unassembled WGS sequence"/>
</dbReference>
<gene>
    <name evidence="3" type="ORF">NMOB1V02_LOCUS9516</name>
</gene>
<evidence type="ECO:0000313" key="4">
    <source>
        <dbReference type="Proteomes" id="UP000678499"/>
    </source>
</evidence>
<evidence type="ECO:0000313" key="3">
    <source>
        <dbReference type="EMBL" id="CAD7281881.1"/>
    </source>
</evidence>
<name>A0A7R9BXH5_9CRUS</name>
<dbReference type="EMBL" id="CAJPEX010003263">
    <property type="protein sequence ID" value="CAG0922033.1"/>
    <property type="molecule type" value="Genomic_DNA"/>
</dbReference>
<dbReference type="InterPro" id="IPR053233">
    <property type="entry name" value="ABRA-related"/>
</dbReference>
<sequence>MMEEPALAKSEASQRFEVGEEDLSPPEFNDEDLKEYSKRIGIDWETEQHLAHIAVEGLSSRLPTGWKPCFDTERDRWFYFNASCGTSQWEHPLDSHFRRLVQEAREGRVVVGGLKDTSVSTSSQVDTCFDVNEIDEADSVIVDVAESSEEVCRIMCVIRTTL</sequence>
<proteinExistence type="predicted"/>
<dbReference type="CDD" id="cd00201">
    <property type="entry name" value="WW"/>
    <property type="match status" value="1"/>
</dbReference>
<organism evidence="3">
    <name type="scientific">Notodromas monacha</name>
    <dbReference type="NCBI Taxonomy" id="399045"/>
    <lineage>
        <taxon>Eukaryota</taxon>
        <taxon>Metazoa</taxon>
        <taxon>Ecdysozoa</taxon>
        <taxon>Arthropoda</taxon>
        <taxon>Crustacea</taxon>
        <taxon>Oligostraca</taxon>
        <taxon>Ostracoda</taxon>
        <taxon>Podocopa</taxon>
        <taxon>Podocopida</taxon>
        <taxon>Cypridocopina</taxon>
        <taxon>Cypridoidea</taxon>
        <taxon>Cyprididae</taxon>
        <taxon>Notodromas</taxon>
    </lineage>
</organism>
<evidence type="ECO:0000256" key="1">
    <source>
        <dbReference type="SAM" id="MobiDB-lite"/>
    </source>
</evidence>
<evidence type="ECO:0000259" key="2">
    <source>
        <dbReference type="PROSITE" id="PS50020"/>
    </source>
</evidence>
<dbReference type="AlphaFoldDB" id="A0A7R9BXH5"/>
<feature type="region of interest" description="Disordered" evidence="1">
    <location>
        <begin position="1"/>
        <end position="30"/>
    </location>
</feature>
<dbReference type="Pfam" id="PF00397">
    <property type="entry name" value="WW"/>
    <property type="match status" value="1"/>
</dbReference>